<dbReference type="PANTHER" id="PTHR12558:SF13">
    <property type="entry name" value="CELL DIVISION CYCLE PROTEIN 27 HOMOLOG"/>
    <property type="match status" value="1"/>
</dbReference>
<sequence>TWADAERGFERALELDPNDAYTLLNYSLYLSNMGKHDEAIAEAKRALELDPLSIDINACLGWIFYIARHYDRAIEQYQTALEMSPDFIPASYNLAMSYAGKDMYSEAFAEVQKGIEHSGGEHPLLKSALVILYSLMGRRDEAMKVLQNIIELSEQKYIDPYNMASIYTSLGKKDQAFEWLEKAYEERSAGLPQIKVEPMFDSLRSDPRFIAMLKKMNLE</sequence>
<dbReference type="SMART" id="SM00028">
    <property type="entry name" value="TPR"/>
    <property type="match status" value="5"/>
</dbReference>
<dbReference type="Pfam" id="PF13181">
    <property type="entry name" value="TPR_8"/>
    <property type="match status" value="1"/>
</dbReference>
<dbReference type="Pfam" id="PF13432">
    <property type="entry name" value="TPR_16"/>
    <property type="match status" value="1"/>
</dbReference>
<dbReference type="InterPro" id="IPR019734">
    <property type="entry name" value="TPR_rpt"/>
</dbReference>
<dbReference type="Gene3D" id="1.25.40.10">
    <property type="entry name" value="Tetratricopeptide repeat domain"/>
    <property type="match status" value="1"/>
</dbReference>
<evidence type="ECO:0000313" key="1">
    <source>
        <dbReference type="EMBL" id="GAJ08191.1"/>
    </source>
</evidence>
<comment type="caution">
    <text evidence="1">The sequence shown here is derived from an EMBL/GenBank/DDBJ whole genome shotgun (WGS) entry which is preliminary data.</text>
</comment>
<proteinExistence type="predicted"/>
<protein>
    <submittedName>
        <fullName evidence="1">Uncharacterized protein</fullName>
    </submittedName>
</protein>
<feature type="non-terminal residue" evidence="1">
    <location>
        <position position="1"/>
    </location>
</feature>
<dbReference type="AlphaFoldDB" id="X1V703"/>
<gene>
    <name evidence="1" type="ORF">S12H4_43476</name>
</gene>
<accession>X1V703</accession>
<dbReference type="PROSITE" id="PS50005">
    <property type="entry name" value="TPR"/>
    <property type="match status" value="2"/>
</dbReference>
<name>X1V703_9ZZZZ</name>
<organism evidence="1">
    <name type="scientific">marine sediment metagenome</name>
    <dbReference type="NCBI Taxonomy" id="412755"/>
    <lineage>
        <taxon>unclassified sequences</taxon>
        <taxon>metagenomes</taxon>
        <taxon>ecological metagenomes</taxon>
    </lineage>
</organism>
<dbReference type="SUPFAM" id="SSF48452">
    <property type="entry name" value="TPR-like"/>
    <property type="match status" value="1"/>
</dbReference>
<dbReference type="Pfam" id="PF13431">
    <property type="entry name" value="TPR_17"/>
    <property type="match status" value="1"/>
</dbReference>
<dbReference type="NCBIfam" id="NF047558">
    <property type="entry name" value="TPR_END_plus"/>
    <property type="match status" value="1"/>
</dbReference>
<dbReference type="PANTHER" id="PTHR12558">
    <property type="entry name" value="CELL DIVISION CYCLE 16,23,27"/>
    <property type="match status" value="1"/>
</dbReference>
<dbReference type="InterPro" id="IPR011990">
    <property type="entry name" value="TPR-like_helical_dom_sf"/>
</dbReference>
<reference evidence="1" key="1">
    <citation type="journal article" date="2014" name="Front. Microbiol.">
        <title>High frequency of phylogenetically diverse reductive dehalogenase-homologous genes in deep subseafloor sedimentary metagenomes.</title>
        <authorList>
            <person name="Kawai M."/>
            <person name="Futagami T."/>
            <person name="Toyoda A."/>
            <person name="Takaki Y."/>
            <person name="Nishi S."/>
            <person name="Hori S."/>
            <person name="Arai W."/>
            <person name="Tsubouchi T."/>
            <person name="Morono Y."/>
            <person name="Uchiyama I."/>
            <person name="Ito T."/>
            <person name="Fujiyama A."/>
            <person name="Inagaki F."/>
            <person name="Takami H."/>
        </authorList>
    </citation>
    <scope>NUCLEOTIDE SEQUENCE</scope>
    <source>
        <strain evidence="1">Expedition CK06-06</strain>
    </source>
</reference>
<dbReference type="EMBL" id="BARW01026686">
    <property type="protein sequence ID" value="GAJ08191.1"/>
    <property type="molecule type" value="Genomic_DNA"/>
</dbReference>